<accession>A0A5D2FRD1</accession>
<organism evidence="1 2">
    <name type="scientific">Gossypium darwinii</name>
    <name type="common">Darwin's cotton</name>
    <name type="synonym">Gossypium barbadense var. darwinii</name>
    <dbReference type="NCBI Taxonomy" id="34276"/>
    <lineage>
        <taxon>Eukaryota</taxon>
        <taxon>Viridiplantae</taxon>
        <taxon>Streptophyta</taxon>
        <taxon>Embryophyta</taxon>
        <taxon>Tracheophyta</taxon>
        <taxon>Spermatophyta</taxon>
        <taxon>Magnoliopsida</taxon>
        <taxon>eudicotyledons</taxon>
        <taxon>Gunneridae</taxon>
        <taxon>Pentapetalae</taxon>
        <taxon>rosids</taxon>
        <taxon>malvids</taxon>
        <taxon>Malvales</taxon>
        <taxon>Malvaceae</taxon>
        <taxon>Malvoideae</taxon>
        <taxon>Gossypium</taxon>
    </lineage>
</organism>
<proteinExistence type="predicted"/>
<dbReference type="Proteomes" id="UP000323506">
    <property type="component" value="Chromosome A07"/>
</dbReference>
<gene>
    <name evidence="1" type="ORF">ES288_A07G021800v1</name>
</gene>
<dbReference type="AlphaFoldDB" id="A0A5D2FRD1"/>
<protein>
    <submittedName>
        <fullName evidence="1">Uncharacterized protein</fullName>
    </submittedName>
</protein>
<name>A0A5D2FRD1_GOSDA</name>
<evidence type="ECO:0000313" key="2">
    <source>
        <dbReference type="Proteomes" id="UP000323506"/>
    </source>
</evidence>
<sequence length="109" mass="12650">MKQRVIDAVSEEQYSEREREKTAGNHYFLSILVTNRDFSHHRPSCYPVANHFQSFTFLLHYQRGNSSAFSFEKSLNSYIDAASLSLCDSQTLLLHCDQHGTWDVSFQNL</sequence>
<evidence type="ECO:0000313" key="1">
    <source>
        <dbReference type="EMBL" id="TYH08514.1"/>
    </source>
</evidence>
<keyword evidence="2" id="KW-1185">Reference proteome</keyword>
<dbReference type="EMBL" id="CM017694">
    <property type="protein sequence ID" value="TYH08514.1"/>
    <property type="molecule type" value="Genomic_DNA"/>
</dbReference>
<reference evidence="1 2" key="1">
    <citation type="submission" date="2019-06" db="EMBL/GenBank/DDBJ databases">
        <title>WGS assembly of Gossypium darwinii.</title>
        <authorList>
            <person name="Chen Z.J."/>
            <person name="Sreedasyam A."/>
            <person name="Ando A."/>
            <person name="Song Q."/>
            <person name="De L."/>
            <person name="Hulse-Kemp A."/>
            <person name="Ding M."/>
            <person name="Ye W."/>
            <person name="Kirkbride R."/>
            <person name="Jenkins J."/>
            <person name="Plott C."/>
            <person name="Lovell J."/>
            <person name="Lin Y.-M."/>
            <person name="Vaughn R."/>
            <person name="Liu B."/>
            <person name="Li W."/>
            <person name="Simpson S."/>
            <person name="Scheffler B."/>
            <person name="Saski C."/>
            <person name="Grover C."/>
            <person name="Hu G."/>
            <person name="Conover J."/>
            <person name="Carlson J."/>
            <person name="Shu S."/>
            <person name="Boston L."/>
            <person name="Williams M."/>
            <person name="Peterson D."/>
            <person name="Mcgee K."/>
            <person name="Jones D."/>
            <person name="Wendel J."/>
            <person name="Stelly D."/>
            <person name="Grimwood J."/>
            <person name="Schmutz J."/>
        </authorList>
    </citation>
    <scope>NUCLEOTIDE SEQUENCE [LARGE SCALE GENOMIC DNA]</scope>
    <source>
        <strain evidence="1">1808015.09</strain>
    </source>
</reference>